<gene>
    <name evidence="3" type="ORF">BDU57DRAFT_120616</name>
</gene>
<feature type="transmembrane region" description="Helical" evidence="2">
    <location>
        <begin position="80"/>
        <end position="99"/>
    </location>
</feature>
<dbReference type="AlphaFoldDB" id="A0A6A5QY70"/>
<feature type="region of interest" description="Disordered" evidence="1">
    <location>
        <begin position="524"/>
        <end position="544"/>
    </location>
</feature>
<feature type="transmembrane region" description="Helical" evidence="2">
    <location>
        <begin position="39"/>
        <end position="68"/>
    </location>
</feature>
<evidence type="ECO:0000313" key="4">
    <source>
        <dbReference type="Proteomes" id="UP000800096"/>
    </source>
</evidence>
<feature type="compositionally biased region" description="Basic and acidic residues" evidence="1">
    <location>
        <begin position="531"/>
        <end position="544"/>
    </location>
</feature>
<dbReference type="OrthoDB" id="3944567at2759"/>
<feature type="region of interest" description="Disordered" evidence="1">
    <location>
        <begin position="356"/>
        <end position="431"/>
    </location>
</feature>
<evidence type="ECO:0000313" key="3">
    <source>
        <dbReference type="EMBL" id="KAF1918797.1"/>
    </source>
</evidence>
<sequence length="629" mass="69338">MAGLDARIDIANSATEQLPTTVEKSRKSNSRVKIPRRKFTLITITLLLNILHLGSFVCLFTSIYLIAATPNDKTSIPSEVLTILSAFATIVYTYLHTVISLKLRIWEQQRRYSPTVKRASYVATRLAVSLCILWLLNNGWNMIIVARRPTCLPMAPDLQVWEYGTACRIARLGTAFATISLFASCTLFGVLAAVRRPFEAHLFKHGYRLPSDPFATPTASRGPSPVRRTSYTTEKQARGRRRSRSTYGSTSDSDVETLDLSHSPPPPTIYAPSPQRSVGLGIFTSDFVPPPIPPEFMHPLRASSLDLLPSFFQPSVSNRVLTRPPRLSGQISSPGFVPFSIAPQYSASTWRALHPASPSSLRPISRSHPHLPSAAFSSRSRFSRSSMSLTKPPRIGTGRTSGSVTWSSRSGSSGPEGRGTFASSDENRSCSSEEIVHALMTGTPIPGTTRAKIKGKDHKRTASAPDAVPGADEALQRDRMAIGWKPRLAEPTQKHEEHTWAQRPSVHTKLARIVRSSSAELLSRFGPDSSLHNDDKNPRGELERNIDLRARVTTELPFRRSKSASHSSQSEGSVDARSSIVEAAAAMVSNMPQDLQVRKSIVLHSEPVERRSMWFDEVKNKPLPQIAKL</sequence>
<keyword evidence="2" id="KW-1133">Transmembrane helix</keyword>
<keyword evidence="4" id="KW-1185">Reference proteome</keyword>
<feature type="compositionally biased region" description="Low complexity" evidence="1">
    <location>
        <begin position="396"/>
        <end position="420"/>
    </location>
</feature>
<dbReference type="EMBL" id="ML979133">
    <property type="protein sequence ID" value="KAF1918797.1"/>
    <property type="molecule type" value="Genomic_DNA"/>
</dbReference>
<feature type="transmembrane region" description="Helical" evidence="2">
    <location>
        <begin position="169"/>
        <end position="194"/>
    </location>
</feature>
<reference evidence="3" key="1">
    <citation type="journal article" date="2020" name="Stud. Mycol.">
        <title>101 Dothideomycetes genomes: a test case for predicting lifestyles and emergence of pathogens.</title>
        <authorList>
            <person name="Haridas S."/>
            <person name="Albert R."/>
            <person name="Binder M."/>
            <person name="Bloem J."/>
            <person name="Labutti K."/>
            <person name="Salamov A."/>
            <person name="Andreopoulos B."/>
            <person name="Baker S."/>
            <person name="Barry K."/>
            <person name="Bills G."/>
            <person name="Bluhm B."/>
            <person name="Cannon C."/>
            <person name="Castanera R."/>
            <person name="Culley D."/>
            <person name="Daum C."/>
            <person name="Ezra D."/>
            <person name="Gonzalez J."/>
            <person name="Henrissat B."/>
            <person name="Kuo A."/>
            <person name="Liang C."/>
            <person name="Lipzen A."/>
            <person name="Lutzoni F."/>
            <person name="Magnuson J."/>
            <person name="Mondo S."/>
            <person name="Nolan M."/>
            <person name="Ohm R."/>
            <person name="Pangilinan J."/>
            <person name="Park H.-J."/>
            <person name="Ramirez L."/>
            <person name="Alfaro M."/>
            <person name="Sun H."/>
            <person name="Tritt A."/>
            <person name="Yoshinaga Y."/>
            <person name="Zwiers L.-H."/>
            <person name="Turgeon B."/>
            <person name="Goodwin S."/>
            <person name="Spatafora J."/>
            <person name="Crous P."/>
            <person name="Grigoriev I."/>
        </authorList>
    </citation>
    <scope>NUCLEOTIDE SEQUENCE</scope>
    <source>
        <strain evidence="3">HMLAC05119</strain>
    </source>
</reference>
<name>A0A6A5QY70_AMPQU</name>
<proteinExistence type="predicted"/>
<protein>
    <submittedName>
        <fullName evidence="3">Uncharacterized protein</fullName>
    </submittedName>
</protein>
<accession>A0A6A5QY70</accession>
<feature type="region of interest" description="Disordered" evidence="1">
    <location>
        <begin position="443"/>
        <end position="473"/>
    </location>
</feature>
<evidence type="ECO:0000256" key="2">
    <source>
        <dbReference type="SAM" id="Phobius"/>
    </source>
</evidence>
<feature type="compositionally biased region" description="Low complexity" evidence="1">
    <location>
        <begin position="373"/>
        <end position="386"/>
    </location>
</feature>
<keyword evidence="2" id="KW-0812">Transmembrane</keyword>
<organism evidence="3 4">
    <name type="scientific">Ampelomyces quisqualis</name>
    <name type="common">Powdery mildew agent</name>
    <dbReference type="NCBI Taxonomy" id="50730"/>
    <lineage>
        <taxon>Eukaryota</taxon>
        <taxon>Fungi</taxon>
        <taxon>Dikarya</taxon>
        <taxon>Ascomycota</taxon>
        <taxon>Pezizomycotina</taxon>
        <taxon>Dothideomycetes</taxon>
        <taxon>Pleosporomycetidae</taxon>
        <taxon>Pleosporales</taxon>
        <taxon>Pleosporineae</taxon>
        <taxon>Phaeosphaeriaceae</taxon>
        <taxon>Ampelomyces</taxon>
    </lineage>
</organism>
<dbReference type="Proteomes" id="UP000800096">
    <property type="component" value="Unassembled WGS sequence"/>
</dbReference>
<feature type="compositionally biased region" description="Polar residues" evidence="1">
    <location>
        <begin position="421"/>
        <end position="431"/>
    </location>
</feature>
<keyword evidence="2" id="KW-0472">Membrane</keyword>
<feature type="compositionally biased region" description="Basic residues" evidence="1">
    <location>
        <begin position="451"/>
        <end position="461"/>
    </location>
</feature>
<feature type="compositionally biased region" description="Polar residues" evidence="1">
    <location>
        <begin position="217"/>
        <end position="234"/>
    </location>
</feature>
<feature type="region of interest" description="Disordered" evidence="1">
    <location>
        <begin position="214"/>
        <end position="274"/>
    </location>
</feature>
<evidence type="ECO:0000256" key="1">
    <source>
        <dbReference type="SAM" id="MobiDB-lite"/>
    </source>
</evidence>